<evidence type="ECO:0000313" key="1">
    <source>
        <dbReference type="EMBL" id="CAH1109853.1"/>
    </source>
</evidence>
<gene>
    <name evidence="1" type="ORF">PSYICH_LOCUS10437</name>
</gene>
<sequence>MGLNNHSSNIFQSCFVPSGGKNEKVLCNNPTLSSPRPIRFRFIKETNDVTEEEITHVKNAITSLVPTEVDLGGKKLLIKHKFIMIMVDEKVCHAATGTKSTSRCYICGATSKDFNKLDYKGEVNFTALEFDISVLHARILLFECILHLAYKLKVKKYRGRKSKEEKDLEDQTKREIQTRFRTETGLLIDMPKSNFGNTNDGNTSRRFFENPTLAAEITGITY</sequence>
<proteinExistence type="predicted"/>
<reference evidence="1" key="1">
    <citation type="submission" date="2022-01" db="EMBL/GenBank/DDBJ databases">
        <authorList>
            <person name="King R."/>
        </authorList>
    </citation>
    <scope>NUCLEOTIDE SEQUENCE</scope>
</reference>
<name>A0A9P0D0K7_9CUCU</name>
<keyword evidence="2" id="KW-1185">Reference proteome</keyword>
<protein>
    <submittedName>
        <fullName evidence="1">Uncharacterized protein</fullName>
    </submittedName>
</protein>
<dbReference type="Proteomes" id="UP001153636">
    <property type="component" value="Chromosome 4"/>
</dbReference>
<dbReference type="EMBL" id="OV651816">
    <property type="protein sequence ID" value="CAH1109853.1"/>
    <property type="molecule type" value="Genomic_DNA"/>
</dbReference>
<organism evidence="1 2">
    <name type="scientific">Psylliodes chrysocephalus</name>
    <dbReference type="NCBI Taxonomy" id="3402493"/>
    <lineage>
        <taxon>Eukaryota</taxon>
        <taxon>Metazoa</taxon>
        <taxon>Ecdysozoa</taxon>
        <taxon>Arthropoda</taxon>
        <taxon>Hexapoda</taxon>
        <taxon>Insecta</taxon>
        <taxon>Pterygota</taxon>
        <taxon>Neoptera</taxon>
        <taxon>Endopterygota</taxon>
        <taxon>Coleoptera</taxon>
        <taxon>Polyphaga</taxon>
        <taxon>Cucujiformia</taxon>
        <taxon>Chrysomeloidea</taxon>
        <taxon>Chrysomelidae</taxon>
        <taxon>Galerucinae</taxon>
        <taxon>Alticini</taxon>
        <taxon>Psylliodes</taxon>
    </lineage>
</organism>
<dbReference type="AlphaFoldDB" id="A0A9P0D0K7"/>
<evidence type="ECO:0000313" key="2">
    <source>
        <dbReference type="Proteomes" id="UP001153636"/>
    </source>
</evidence>
<accession>A0A9P0D0K7</accession>
<dbReference type="OrthoDB" id="6777988at2759"/>